<keyword evidence="3" id="KW-1185">Reference proteome</keyword>
<evidence type="ECO:0000313" key="3">
    <source>
        <dbReference type="Proteomes" id="UP000386466"/>
    </source>
</evidence>
<organism evidence="2 3">
    <name type="scientific">Lynx pardinus</name>
    <name type="common">Iberian lynx</name>
    <name type="synonym">Felis pardina</name>
    <dbReference type="NCBI Taxonomy" id="191816"/>
    <lineage>
        <taxon>Eukaryota</taxon>
        <taxon>Metazoa</taxon>
        <taxon>Chordata</taxon>
        <taxon>Craniata</taxon>
        <taxon>Vertebrata</taxon>
        <taxon>Euteleostomi</taxon>
        <taxon>Mammalia</taxon>
        <taxon>Eutheria</taxon>
        <taxon>Laurasiatheria</taxon>
        <taxon>Carnivora</taxon>
        <taxon>Feliformia</taxon>
        <taxon>Felidae</taxon>
        <taxon>Felinae</taxon>
        <taxon>Lynx</taxon>
    </lineage>
</organism>
<name>A0A485PQA4_LYNPA</name>
<dbReference type="Proteomes" id="UP000386466">
    <property type="component" value="Unassembled WGS sequence"/>
</dbReference>
<dbReference type="AlphaFoldDB" id="A0A485PQA4"/>
<reference evidence="2 3" key="1">
    <citation type="submission" date="2019-01" db="EMBL/GenBank/DDBJ databases">
        <authorList>
            <person name="Alioto T."/>
            <person name="Alioto T."/>
        </authorList>
    </citation>
    <scope>NUCLEOTIDE SEQUENCE [LARGE SCALE GENOMIC DNA]</scope>
</reference>
<feature type="region of interest" description="Disordered" evidence="1">
    <location>
        <begin position="72"/>
        <end position="98"/>
    </location>
</feature>
<evidence type="ECO:0000313" key="2">
    <source>
        <dbReference type="EMBL" id="VFV45836.1"/>
    </source>
</evidence>
<feature type="non-terminal residue" evidence="2">
    <location>
        <position position="123"/>
    </location>
</feature>
<protein>
    <submittedName>
        <fullName evidence="2">Uncharacterized protein</fullName>
    </submittedName>
</protein>
<accession>A0A485PQA4</accession>
<evidence type="ECO:0000256" key="1">
    <source>
        <dbReference type="SAM" id="MobiDB-lite"/>
    </source>
</evidence>
<proteinExistence type="predicted"/>
<gene>
    <name evidence="2" type="ORF">LYPA_23C020003</name>
</gene>
<feature type="non-terminal residue" evidence="2">
    <location>
        <position position="1"/>
    </location>
</feature>
<dbReference type="EMBL" id="CAAGRJ010038053">
    <property type="protein sequence ID" value="VFV45836.1"/>
    <property type="molecule type" value="Genomic_DNA"/>
</dbReference>
<sequence>FAWRKLWPDFILGHDLEGPAPEQEPPVADDIVSLGRTMGLEVNEDNIQDLAEEIGRELTTNELMDLNRKQQQEVVEEISSTEKEEEKKAEESLTSDDIRGMCEMWETVQNSVEKQHPYKAVAG</sequence>
<feature type="compositionally biased region" description="Basic and acidic residues" evidence="1">
    <location>
        <begin position="80"/>
        <end position="98"/>
    </location>
</feature>